<dbReference type="AlphaFoldDB" id="A0AAN7C6A4"/>
<dbReference type="EMBL" id="MU860207">
    <property type="protein sequence ID" value="KAK4236211.1"/>
    <property type="molecule type" value="Genomic_DNA"/>
</dbReference>
<reference evidence="2" key="1">
    <citation type="journal article" date="2023" name="Mol. Phylogenet. Evol.">
        <title>Genome-scale phylogeny and comparative genomics of the fungal order Sordariales.</title>
        <authorList>
            <person name="Hensen N."/>
            <person name="Bonometti L."/>
            <person name="Westerberg I."/>
            <person name="Brannstrom I.O."/>
            <person name="Guillou S."/>
            <person name="Cros-Aarteil S."/>
            <person name="Calhoun S."/>
            <person name="Haridas S."/>
            <person name="Kuo A."/>
            <person name="Mondo S."/>
            <person name="Pangilinan J."/>
            <person name="Riley R."/>
            <person name="LaButti K."/>
            <person name="Andreopoulos B."/>
            <person name="Lipzen A."/>
            <person name="Chen C."/>
            <person name="Yan M."/>
            <person name="Daum C."/>
            <person name="Ng V."/>
            <person name="Clum A."/>
            <person name="Steindorff A."/>
            <person name="Ohm R.A."/>
            <person name="Martin F."/>
            <person name="Silar P."/>
            <person name="Natvig D.O."/>
            <person name="Lalanne C."/>
            <person name="Gautier V."/>
            <person name="Ament-Velasquez S.L."/>
            <person name="Kruys A."/>
            <person name="Hutchinson M.I."/>
            <person name="Powell A.J."/>
            <person name="Barry K."/>
            <person name="Miller A.N."/>
            <person name="Grigoriev I.V."/>
            <person name="Debuchy R."/>
            <person name="Gladieux P."/>
            <person name="Hiltunen Thoren M."/>
            <person name="Johannesson H."/>
        </authorList>
    </citation>
    <scope>NUCLEOTIDE SEQUENCE</scope>
    <source>
        <strain evidence="2">CBS 532.94</strain>
    </source>
</reference>
<dbReference type="InterPro" id="IPR016181">
    <property type="entry name" value="Acyl_CoA_acyltransferase"/>
</dbReference>
<feature type="domain" description="N-acetyltransferase" evidence="1">
    <location>
        <begin position="121"/>
        <end position="256"/>
    </location>
</feature>
<evidence type="ECO:0000259" key="1">
    <source>
        <dbReference type="PROSITE" id="PS51186"/>
    </source>
</evidence>
<sequence>MASSVSSTSTSSTTNASVTVVAPALKKRSLIPAKWKEAVRVVGMSECREAALTLAHAFAADDYAQYLVDDHPGDMHGRDRDGGISTEESKWKLHVDILTYTVASHCMSGLVTAVGPEYDSVALWVPPGKHLDGWWTQLRSGMWRLYFQLSPEGKKRYFQEILPLLHDTKAEVLGDRDHDAWYLVYLGTKPNSQGRGYAARLLQDMMARADAENRPMYLESSSQANNAYYEKFGFEVKRDVFLERGPVPVRLSIMVREPRVPGCKVAHPSPSSMVKKFGAGNKGLMG</sequence>
<dbReference type="InterPro" id="IPR052523">
    <property type="entry name" value="Trichothecene_AcTrans"/>
</dbReference>
<dbReference type="Proteomes" id="UP001303760">
    <property type="component" value="Unassembled WGS sequence"/>
</dbReference>
<dbReference type="Gene3D" id="3.40.630.30">
    <property type="match status" value="1"/>
</dbReference>
<dbReference type="SUPFAM" id="SSF55729">
    <property type="entry name" value="Acyl-CoA N-acyltransferases (Nat)"/>
    <property type="match status" value="1"/>
</dbReference>
<proteinExistence type="predicted"/>
<evidence type="ECO:0000313" key="2">
    <source>
        <dbReference type="EMBL" id="KAK4236211.1"/>
    </source>
</evidence>
<dbReference type="PANTHER" id="PTHR42791:SF1">
    <property type="entry name" value="N-ACETYLTRANSFERASE DOMAIN-CONTAINING PROTEIN"/>
    <property type="match status" value="1"/>
</dbReference>
<name>A0AAN7C6A4_9PEZI</name>
<dbReference type="PROSITE" id="PS51186">
    <property type="entry name" value="GNAT"/>
    <property type="match status" value="1"/>
</dbReference>
<evidence type="ECO:0000313" key="3">
    <source>
        <dbReference type="Proteomes" id="UP001303760"/>
    </source>
</evidence>
<dbReference type="Pfam" id="PF13508">
    <property type="entry name" value="Acetyltransf_7"/>
    <property type="match status" value="1"/>
</dbReference>
<reference evidence="2" key="2">
    <citation type="submission" date="2023-05" db="EMBL/GenBank/DDBJ databases">
        <authorList>
            <consortium name="Lawrence Berkeley National Laboratory"/>
            <person name="Steindorff A."/>
            <person name="Hensen N."/>
            <person name="Bonometti L."/>
            <person name="Westerberg I."/>
            <person name="Brannstrom I.O."/>
            <person name="Guillou S."/>
            <person name="Cros-Aarteil S."/>
            <person name="Calhoun S."/>
            <person name="Haridas S."/>
            <person name="Kuo A."/>
            <person name="Mondo S."/>
            <person name="Pangilinan J."/>
            <person name="Riley R."/>
            <person name="Labutti K."/>
            <person name="Andreopoulos B."/>
            <person name="Lipzen A."/>
            <person name="Chen C."/>
            <person name="Yanf M."/>
            <person name="Daum C."/>
            <person name="Ng V."/>
            <person name="Clum A."/>
            <person name="Ohm R."/>
            <person name="Martin F."/>
            <person name="Silar P."/>
            <person name="Natvig D."/>
            <person name="Lalanne C."/>
            <person name="Gautier V."/>
            <person name="Ament-Velasquez S.L."/>
            <person name="Kruys A."/>
            <person name="Hutchinson M.I."/>
            <person name="Powell A.J."/>
            <person name="Barry K."/>
            <person name="Miller A.N."/>
            <person name="Grigoriev I.V."/>
            <person name="Debuchy R."/>
            <person name="Gladieux P."/>
            <person name="Thoren M.H."/>
            <person name="Johannesson H."/>
        </authorList>
    </citation>
    <scope>NUCLEOTIDE SEQUENCE</scope>
    <source>
        <strain evidence="2">CBS 532.94</strain>
    </source>
</reference>
<dbReference type="InterPro" id="IPR000182">
    <property type="entry name" value="GNAT_dom"/>
</dbReference>
<gene>
    <name evidence="2" type="ORF">C8A03DRAFT_35911</name>
</gene>
<dbReference type="GO" id="GO:0016747">
    <property type="term" value="F:acyltransferase activity, transferring groups other than amino-acyl groups"/>
    <property type="evidence" value="ECO:0007669"/>
    <property type="project" value="InterPro"/>
</dbReference>
<keyword evidence="3" id="KW-1185">Reference proteome</keyword>
<comment type="caution">
    <text evidence="2">The sequence shown here is derived from an EMBL/GenBank/DDBJ whole genome shotgun (WGS) entry which is preliminary data.</text>
</comment>
<protein>
    <submittedName>
        <fullName evidence="2">Puromycin N-acetyltransferase</fullName>
    </submittedName>
</protein>
<organism evidence="2 3">
    <name type="scientific">Achaetomium macrosporum</name>
    <dbReference type="NCBI Taxonomy" id="79813"/>
    <lineage>
        <taxon>Eukaryota</taxon>
        <taxon>Fungi</taxon>
        <taxon>Dikarya</taxon>
        <taxon>Ascomycota</taxon>
        <taxon>Pezizomycotina</taxon>
        <taxon>Sordariomycetes</taxon>
        <taxon>Sordariomycetidae</taxon>
        <taxon>Sordariales</taxon>
        <taxon>Chaetomiaceae</taxon>
        <taxon>Achaetomium</taxon>
    </lineage>
</organism>
<accession>A0AAN7C6A4</accession>
<dbReference type="PANTHER" id="PTHR42791">
    <property type="entry name" value="GNAT FAMILY ACETYLTRANSFERASE"/>
    <property type="match status" value="1"/>
</dbReference>
<dbReference type="CDD" id="cd04301">
    <property type="entry name" value="NAT_SF"/>
    <property type="match status" value="1"/>
</dbReference>